<keyword evidence="3" id="KW-1185">Reference proteome</keyword>
<accession>A2GMX8</accession>
<reference evidence="2" key="1">
    <citation type="submission" date="2006-10" db="EMBL/GenBank/DDBJ databases">
        <authorList>
            <person name="Amadeo P."/>
            <person name="Zhao Q."/>
            <person name="Wortman J."/>
            <person name="Fraser-Liggett C."/>
            <person name="Carlton J."/>
        </authorList>
    </citation>
    <scope>NUCLEOTIDE SEQUENCE</scope>
    <source>
        <strain evidence="2">G3</strain>
    </source>
</reference>
<proteinExistence type="predicted"/>
<name>A2GMX8_TRIV3</name>
<keyword evidence="1" id="KW-0732">Signal</keyword>
<dbReference type="Proteomes" id="UP000001542">
    <property type="component" value="Unassembled WGS sequence"/>
</dbReference>
<gene>
    <name evidence="2" type="ORF">TVAG_162610</name>
</gene>
<feature type="chain" id="PRO_5002644032" evidence="1">
    <location>
        <begin position="21"/>
        <end position="272"/>
    </location>
</feature>
<evidence type="ECO:0000256" key="1">
    <source>
        <dbReference type="SAM" id="SignalP"/>
    </source>
</evidence>
<sequence>MISLLLSLSISIHVSSTGSGYTITDTPVLLEFPQSLDKYIYVVFLNADHFVLSNGTLLNKVYKNPENFYVQTKVYPSFTMYIEIFQVSVKCDSIDFVLNYDPNPIELTSDLVGVSKSYCIFFASATLMDYTFYQDSLKNANVELYNYLTYIPHVPSLSDTKPEVTVTFSKNTILILQTSDQRMTGSCGLKSMEFSREDEYPLTSYVTNGTFSYTDSKSILPGSVNSNTEYYADINLMNNQNMRLRSGSYVLTFASGQSYNISQNQFIAFHTP</sequence>
<dbReference type="EMBL" id="DS117547">
    <property type="protein sequence ID" value="EAX81488.1"/>
    <property type="molecule type" value="Genomic_DNA"/>
</dbReference>
<evidence type="ECO:0000313" key="3">
    <source>
        <dbReference type="Proteomes" id="UP000001542"/>
    </source>
</evidence>
<dbReference type="VEuPathDB" id="TrichDB:TVAG_162610"/>
<feature type="signal peptide" evidence="1">
    <location>
        <begin position="1"/>
        <end position="20"/>
    </location>
</feature>
<protein>
    <submittedName>
        <fullName evidence="2">Uncharacterized protein</fullName>
    </submittedName>
</protein>
<organism evidence="2 3">
    <name type="scientific">Trichomonas vaginalis (strain ATCC PRA-98 / G3)</name>
    <dbReference type="NCBI Taxonomy" id="412133"/>
    <lineage>
        <taxon>Eukaryota</taxon>
        <taxon>Metamonada</taxon>
        <taxon>Parabasalia</taxon>
        <taxon>Trichomonadida</taxon>
        <taxon>Trichomonadidae</taxon>
        <taxon>Trichomonas</taxon>
    </lineage>
</organism>
<dbReference type="InParanoid" id="A2GMX8"/>
<reference evidence="2" key="2">
    <citation type="journal article" date="2007" name="Science">
        <title>Draft genome sequence of the sexually transmitted pathogen Trichomonas vaginalis.</title>
        <authorList>
            <person name="Carlton J.M."/>
            <person name="Hirt R.P."/>
            <person name="Silva J.C."/>
            <person name="Delcher A.L."/>
            <person name="Schatz M."/>
            <person name="Zhao Q."/>
            <person name="Wortman J.R."/>
            <person name="Bidwell S.L."/>
            <person name="Alsmark U.C.M."/>
            <person name="Besteiro S."/>
            <person name="Sicheritz-Ponten T."/>
            <person name="Noel C.J."/>
            <person name="Dacks J.B."/>
            <person name="Foster P.G."/>
            <person name="Simillion C."/>
            <person name="Van de Peer Y."/>
            <person name="Miranda-Saavedra D."/>
            <person name="Barton G.J."/>
            <person name="Westrop G.D."/>
            <person name="Mueller S."/>
            <person name="Dessi D."/>
            <person name="Fiori P.L."/>
            <person name="Ren Q."/>
            <person name="Paulsen I."/>
            <person name="Zhang H."/>
            <person name="Bastida-Corcuera F.D."/>
            <person name="Simoes-Barbosa A."/>
            <person name="Brown M.T."/>
            <person name="Hayes R.D."/>
            <person name="Mukherjee M."/>
            <person name="Okumura C.Y."/>
            <person name="Schneider R."/>
            <person name="Smith A.J."/>
            <person name="Vanacova S."/>
            <person name="Villalvazo M."/>
            <person name="Haas B.J."/>
            <person name="Pertea M."/>
            <person name="Feldblyum T.V."/>
            <person name="Utterback T.R."/>
            <person name="Shu C.L."/>
            <person name="Osoegawa K."/>
            <person name="de Jong P.J."/>
            <person name="Hrdy I."/>
            <person name="Horvathova L."/>
            <person name="Zubacova Z."/>
            <person name="Dolezal P."/>
            <person name="Malik S.B."/>
            <person name="Logsdon J.M. Jr."/>
            <person name="Henze K."/>
            <person name="Gupta A."/>
            <person name="Wang C.C."/>
            <person name="Dunne R.L."/>
            <person name="Upcroft J.A."/>
            <person name="Upcroft P."/>
            <person name="White O."/>
            <person name="Salzberg S.L."/>
            <person name="Tang P."/>
            <person name="Chiu C.-H."/>
            <person name="Lee Y.-S."/>
            <person name="Embley T.M."/>
            <person name="Coombs G.H."/>
            <person name="Mottram J.C."/>
            <person name="Tachezy J."/>
            <person name="Fraser-Liggett C.M."/>
            <person name="Johnson P.J."/>
        </authorList>
    </citation>
    <scope>NUCLEOTIDE SEQUENCE [LARGE SCALE GENOMIC DNA]</scope>
    <source>
        <strain evidence="2">G3</strain>
    </source>
</reference>
<dbReference type="VEuPathDB" id="TrichDB:TVAGG3_1039690"/>
<dbReference type="AlphaFoldDB" id="A2GMX8"/>
<evidence type="ECO:0000313" key="2">
    <source>
        <dbReference type="EMBL" id="EAX81488.1"/>
    </source>
</evidence>